<comment type="caution">
    <text evidence="3">The sequence shown here is derived from an EMBL/GenBank/DDBJ whole genome shotgun (WGS) entry which is preliminary data.</text>
</comment>
<dbReference type="PANTHER" id="PTHR11544">
    <property type="entry name" value="COLD SHOCK DOMAIN CONTAINING PROTEINS"/>
    <property type="match status" value="1"/>
</dbReference>
<evidence type="ECO:0000313" key="4">
    <source>
        <dbReference type="Proteomes" id="UP000576209"/>
    </source>
</evidence>
<accession>A0A840EIP9</accession>
<dbReference type="InterPro" id="IPR011129">
    <property type="entry name" value="CSD"/>
</dbReference>
<dbReference type="Gene3D" id="2.40.50.140">
    <property type="entry name" value="Nucleic acid-binding proteins"/>
    <property type="match status" value="1"/>
</dbReference>
<dbReference type="AlphaFoldDB" id="A0A840EIP9"/>
<dbReference type="InterPro" id="IPR050181">
    <property type="entry name" value="Cold_shock_domain"/>
</dbReference>
<feature type="region of interest" description="Disordered" evidence="1">
    <location>
        <begin position="1"/>
        <end position="58"/>
    </location>
</feature>
<sequence length="143" mass="16344">MADSFNKKEREKKRQKKKRDKEHKREQKKLSSTKPAEFMYLDEDGHLTTEAPDPARRKKVSIDEIDISTRKTGKSSESKFEKLGVVKFFNSEKGYGFIVDNETKDSYFVHVDNIEDTIKDGDNVSFETGKGPKGPIAVSVKVL</sequence>
<evidence type="ECO:0000259" key="2">
    <source>
        <dbReference type="PROSITE" id="PS51857"/>
    </source>
</evidence>
<dbReference type="Proteomes" id="UP000576209">
    <property type="component" value="Unassembled WGS sequence"/>
</dbReference>
<keyword evidence="4" id="KW-1185">Reference proteome</keyword>
<dbReference type="InterPro" id="IPR002059">
    <property type="entry name" value="CSP_DNA-bd"/>
</dbReference>
<feature type="compositionally biased region" description="Basic residues" evidence="1">
    <location>
        <begin position="10"/>
        <end position="22"/>
    </location>
</feature>
<dbReference type="EMBL" id="JACIFF010000009">
    <property type="protein sequence ID" value="MBB4080766.1"/>
    <property type="molecule type" value="Genomic_DNA"/>
</dbReference>
<dbReference type="PRINTS" id="PR00050">
    <property type="entry name" value="COLDSHOCK"/>
</dbReference>
<dbReference type="Pfam" id="PF00313">
    <property type="entry name" value="CSD"/>
    <property type="match status" value="1"/>
</dbReference>
<gene>
    <name evidence="3" type="ORF">GGR28_003401</name>
</gene>
<dbReference type="InterPro" id="IPR012340">
    <property type="entry name" value="NA-bd_OB-fold"/>
</dbReference>
<dbReference type="SUPFAM" id="SSF50249">
    <property type="entry name" value="Nucleic acid-binding proteins"/>
    <property type="match status" value="1"/>
</dbReference>
<proteinExistence type="predicted"/>
<dbReference type="SMART" id="SM00357">
    <property type="entry name" value="CSP"/>
    <property type="match status" value="1"/>
</dbReference>
<dbReference type="GO" id="GO:0003676">
    <property type="term" value="F:nucleic acid binding"/>
    <property type="evidence" value="ECO:0007669"/>
    <property type="project" value="InterPro"/>
</dbReference>
<name>A0A840EIP9_9BACT</name>
<reference evidence="3 4" key="1">
    <citation type="submission" date="2020-08" db="EMBL/GenBank/DDBJ databases">
        <title>Genomic Encyclopedia of Type Strains, Phase IV (KMG-IV): sequencing the most valuable type-strain genomes for metagenomic binning, comparative biology and taxonomic classification.</title>
        <authorList>
            <person name="Goeker M."/>
        </authorList>
    </citation>
    <scope>NUCLEOTIDE SEQUENCE [LARGE SCALE GENOMIC DNA]</scope>
    <source>
        <strain evidence="3 4">DSM 105137</strain>
    </source>
</reference>
<dbReference type="PROSITE" id="PS51857">
    <property type="entry name" value="CSD_2"/>
    <property type="match status" value="1"/>
</dbReference>
<dbReference type="GO" id="GO:0005829">
    <property type="term" value="C:cytosol"/>
    <property type="evidence" value="ECO:0007669"/>
    <property type="project" value="UniProtKB-ARBA"/>
</dbReference>
<evidence type="ECO:0000256" key="1">
    <source>
        <dbReference type="SAM" id="MobiDB-lite"/>
    </source>
</evidence>
<organism evidence="3 4">
    <name type="scientific">Neolewinella aquimaris</name>
    <dbReference type="NCBI Taxonomy" id="1835722"/>
    <lineage>
        <taxon>Bacteria</taxon>
        <taxon>Pseudomonadati</taxon>
        <taxon>Bacteroidota</taxon>
        <taxon>Saprospiria</taxon>
        <taxon>Saprospirales</taxon>
        <taxon>Lewinellaceae</taxon>
        <taxon>Neolewinella</taxon>
    </lineage>
</organism>
<feature type="domain" description="CSD" evidence="2">
    <location>
        <begin position="81"/>
        <end position="142"/>
    </location>
</feature>
<evidence type="ECO:0000313" key="3">
    <source>
        <dbReference type="EMBL" id="MBB4080766.1"/>
    </source>
</evidence>
<protein>
    <submittedName>
        <fullName evidence="3">Cold shock CspA family protein</fullName>
    </submittedName>
</protein>
<dbReference type="RefSeq" id="WP_183496991.1">
    <property type="nucleotide sequence ID" value="NZ_JACIFF010000009.1"/>
</dbReference>
<dbReference type="CDD" id="cd04458">
    <property type="entry name" value="CSP_CDS"/>
    <property type="match status" value="1"/>
</dbReference>